<dbReference type="SUPFAM" id="SSF51735">
    <property type="entry name" value="NAD(P)-binding Rossmann-fold domains"/>
    <property type="match status" value="1"/>
</dbReference>
<dbReference type="EMBL" id="CAADRP010001563">
    <property type="protein sequence ID" value="VFU41541.1"/>
    <property type="molecule type" value="Genomic_DNA"/>
</dbReference>
<sequence length="59" mass="6072">MGSVSLVSAALRRLEGKVALITGRSSGIGESACRLFAKHGAKVVIADVQDELGTLFATI</sequence>
<reference evidence="2" key="1">
    <citation type="submission" date="2019-03" db="EMBL/GenBank/DDBJ databases">
        <authorList>
            <person name="Mank J."/>
            <person name="Almeida P."/>
        </authorList>
    </citation>
    <scope>NUCLEOTIDE SEQUENCE</scope>
    <source>
        <strain evidence="2">78183</strain>
    </source>
</reference>
<dbReference type="Pfam" id="PF00106">
    <property type="entry name" value="adh_short"/>
    <property type="match status" value="1"/>
</dbReference>
<evidence type="ECO:0000256" key="1">
    <source>
        <dbReference type="ARBA" id="ARBA00006484"/>
    </source>
</evidence>
<gene>
    <name evidence="2" type="ORF">SVIM_LOCUS244853</name>
</gene>
<dbReference type="Gene3D" id="3.40.50.720">
    <property type="entry name" value="NAD(P)-binding Rossmann-like Domain"/>
    <property type="match status" value="1"/>
</dbReference>
<proteinExistence type="inferred from homology"/>
<organism evidence="2">
    <name type="scientific">Salix viminalis</name>
    <name type="common">Common osier</name>
    <name type="synonym">Basket willow</name>
    <dbReference type="NCBI Taxonomy" id="40686"/>
    <lineage>
        <taxon>Eukaryota</taxon>
        <taxon>Viridiplantae</taxon>
        <taxon>Streptophyta</taxon>
        <taxon>Embryophyta</taxon>
        <taxon>Tracheophyta</taxon>
        <taxon>Spermatophyta</taxon>
        <taxon>Magnoliopsida</taxon>
        <taxon>eudicotyledons</taxon>
        <taxon>Gunneridae</taxon>
        <taxon>Pentapetalae</taxon>
        <taxon>rosids</taxon>
        <taxon>fabids</taxon>
        <taxon>Malpighiales</taxon>
        <taxon>Salicaceae</taxon>
        <taxon>Saliceae</taxon>
        <taxon>Salix</taxon>
    </lineage>
</organism>
<dbReference type="PANTHER" id="PTHR42820:SF1">
    <property type="entry name" value="SHORT-CHAIN DEHYDROGENASE_REDUCTASE FAMILY PROTEIN"/>
    <property type="match status" value="1"/>
</dbReference>
<protein>
    <submittedName>
        <fullName evidence="2">Uncharacterized protein</fullName>
    </submittedName>
</protein>
<dbReference type="AlphaFoldDB" id="A0A6N2M124"/>
<dbReference type="InterPro" id="IPR036291">
    <property type="entry name" value="NAD(P)-bd_dom_sf"/>
</dbReference>
<dbReference type="InterPro" id="IPR002347">
    <property type="entry name" value="SDR_fam"/>
</dbReference>
<dbReference type="PANTHER" id="PTHR42820">
    <property type="entry name" value="SHORT-CHAIN DEHYDROGENASE REDUCTASE"/>
    <property type="match status" value="1"/>
</dbReference>
<comment type="similarity">
    <text evidence="1">Belongs to the short-chain dehydrogenases/reductases (SDR) family.</text>
</comment>
<accession>A0A6N2M124</accession>
<name>A0A6N2M124_SALVM</name>
<evidence type="ECO:0000313" key="2">
    <source>
        <dbReference type="EMBL" id="VFU41541.1"/>
    </source>
</evidence>